<keyword evidence="4 5" id="KW-0472">Membrane</keyword>
<dbReference type="Proteomes" id="UP000182108">
    <property type="component" value="Unassembled WGS sequence"/>
</dbReference>
<protein>
    <submittedName>
        <fullName evidence="8">Uncharacterized integral membrane protein</fullName>
    </submittedName>
</protein>
<keyword evidence="3 5" id="KW-1133">Transmembrane helix</keyword>
<dbReference type="AlphaFoldDB" id="A0A0K6IXM3"/>
<feature type="transmembrane region" description="Helical" evidence="5">
    <location>
        <begin position="36"/>
        <end position="64"/>
    </location>
</feature>
<evidence type="ECO:0000313" key="9">
    <source>
        <dbReference type="Proteomes" id="UP000182108"/>
    </source>
</evidence>
<dbReference type="InterPro" id="IPR010445">
    <property type="entry name" value="LapA_dom"/>
</dbReference>
<feature type="domain" description="Lipopolysaccharide assembly protein A" evidence="7">
    <location>
        <begin position="22"/>
        <end position="84"/>
    </location>
</feature>
<keyword evidence="9" id="KW-1185">Reference proteome</keyword>
<gene>
    <name evidence="8" type="ORF">Ga0061068_11315</name>
</gene>
<feature type="chain" id="PRO_5005505890" evidence="6">
    <location>
        <begin position="21"/>
        <end position="94"/>
    </location>
</feature>
<dbReference type="PANTHER" id="PTHR41335">
    <property type="entry name" value="MEMBRANE PROTEIN-RELATED"/>
    <property type="match status" value="1"/>
</dbReference>
<keyword evidence="6" id="KW-0732">Signal</keyword>
<evidence type="ECO:0000256" key="5">
    <source>
        <dbReference type="SAM" id="Phobius"/>
    </source>
</evidence>
<feature type="signal peptide" evidence="6">
    <location>
        <begin position="1"/>
        <end position="20"/>
    </location>
</feature>
<keyword evidence="1" id="KW-1003">Cell membrane</keyword>
<sequence length="94" mass="10721">MRMFVWVLRFVVFGVLVAFAAQNHAPVTVEWFGRQWQAPLAVVLLVAALVGILLGLSFTLGTLMRQKWTLSRLRRRLETAERTNENPDRTLPTA</sequence>
<dbReference type="EMBL" id="CYHH01000013">
    <property type="protein sequence ID" value="CUB07843.1"/>
    <property type="molecule type" value="Genomic_DNA"/>
</dbReference>
<organism evidence="8 9">
    <name type="scientific">Tepidiphilus thermophilus</name>
    <dbReference type="NCBI Taxonomy" id="876478"/>
    <lineage>
        <taxon>Bacteria</taxon>
        <taxon>Pseudomonadati</taxon>
        <taxon>Pseudomonadota</taxon>
        <taxon>Hydrogenophilia</taxon>
        <taxon>Hydrogenophilales</taxon>
        <taxon>Hydrogenophilaceae</taxon>
        <taxon>Tepidiphilus</taxon>
    </lineage>
</organism>
<evidence type="ECO:0000256" key="6">
    <source>
        <dbReference type="SAM" id="SignalP"/>
    </source>
</evidence>
<evidence type="ECO:0000259" key="7">
    <source>
        <dbReference type="Pfam" id="PF06305"/>
    </source>
</evidence>
<evidence type="ECO:0000256" key="3">
    <source>
        <dbReference type="ARBA" id="ARBA00022989"/>
    </source>
</evidence>
<keyword evidence="2 5" id="KW-0812">Transmembrane</keyword>
<evidence type="ECO:0000256" key="1">
    <source>
        <dbReference type="ARBA" id="ARBA00022475"/>
    </source>
</evidence>
<proteinExistence type="predicted"/>
<evidence type="ECO:0000256" key="4">
    <source>
        <dbReference type="ARBA" id="ARBA00023136"/>
    </source>
</evidence>
<evidence type="ECO:0000256" key="2">
    <source>
        <dbReference type="ARBA" id="ARBA00022692"/>
    </source>
</evidence>
<evidence type="ECO:0000313" key="8">
    <source>
        <dbReference type="EMBL" id="CUB07843.1"/>
    </source>
</evidence>
<dbReference type="GO" id="GO:0005886">
    <property type="term" value="C:plasma membrane"/>
    <property type="evidence" value="ECO:0007669"/>
    <property type="project" value="InterPro"/>
</dbReference>
<name>A0A0K6IXM3_9PROT</name>
<dbReference type="Pfam" id="PF06305">
    <property type="entry name" value="LapA_dom"/>
    <property type="match status" value="1"/>
</dbReference>
<reference evidence="9" key="1">
    <citation type="submission" date="2015-08" db="EMBL/GenBank/DDBJ databases">
        <authorList>
            <person name="Babu N.S."/>
            <person name="Beckwith C.J."/>
            <person name="Beseler K.G."/>
            <person name="Brison A."/>
            <person name="Carone J.V."/>
            <person name="Caskin T.P."/>
            <person name="Diamond M."/>
            <person name="Durham M.E."/>
            <person name="Foxe J.M."/>
            <person name="Go M."/>
            <person name="Henderson B.A."/>
            <person name="Jones I.B."/>
            <person name="McGettigan J.A."/>
            <person name="Micheletti S.J."/>
            <person name="Nasrallah M.E."/>
            <person name="Ortiz D."/>
            <person name="Piller C.R."/>
            <person name="Privatt S.R."/>
            <person name="Schneider S.L."/>
            <person name="Sharp S."/>
            <person name="Smith T.C."/>
            <person name="Stanton J.D."/>
            <person name="Ullery H.E."/>
            <person name="Wilson R.J."/>
            <person name="Serrano M.G."/>
            <person name="Buck G."/>
            <person name="Lee V."/>
            <person name="Wang Y."/>
            <person name="Carvalho R."/>
            <person name="Voegtly L."/>
            <person name="Shi R."/>
            <person name="Duckworth R."/>
            <person name="Johnson A."/>
            <person name="Loviza R."/>
            <person name="Walstead R."/>
            <person name="Shah Z."/>
            <person name="Kiflezghi M."/>
            <person name="Wade K."/>
            <person name="Ball S.L."/>
            <person name="Bradley K.W."/>
            <person name="Asai D.J."/>
            <person name="Bowman C.A."/>
            <person name="Russell D.A."/>
            <person name="Pope W.H."/>
            <person name="Jacobs-Sera D."/>
            <person name="Hendrix R.W."/>
            <person name="Hatfull G.F."/>
        </authorList>
    </citation>
    <scope>NUCLEOTIDE SEQUENCE [LARGE SCALE GENOMIC DNA]</scope>
    <source>
        <strain evidence="9">JCM 19170</strain>
    </source>
</reference>
<dbReference type="PANTHER" id="PTHR41335:SF1">
    <property type="entry name" value="MEMBRANE PROTEIN"/>
    <property type="match status" value="1"/>
</dbReference>
<accession>A0A0K6IXM3</accession>